<feature type="region of interest" description="Disordered" evidence="1">
    <location>
        <begin position="1"/>
        <end position="37"/>
    </location>
</feature>
<protein>
    <submittedName>
        <fullName evidence="2">Uncharacterized protein</fullName>
    </submittedName>
</protein>
<comment type="caution">
    <text evidence="2">The sequence shown here is derived from an EMBL/GenBank/DDBJ whole genome shotgun (WGS) entry which is preliminary data.</text>
</comment>
<dbReference type="AlphaFoldDB" id="A0A409VQV4"/>
<organism evidence="2 3">
    <name type="scientific">Psilocybe cyanescens</name>
    <dbReference type="NCBI Taxonomy" id="93625"/>
    <lineage>
        <taxon>Eukaryota</taxon>
        <taxon>Fungi</taxon>
        <taxon>Dikarya</taxon>
        <taxon>Basidiomycota</taxon>
        <taxon>Agaricomycotina</taxon>
        <taxon>Agaricomycetes</taxon>
        <taxon>Agaricomycetidae</taxon>
        <taxon>Agaricales</taxon>
        <taxon>Agaricineae</taxon>
        <taxon>Strophariaceae</taxon>
        <taxon>Psilocybe</taxon>
    </lineage>
</organism>
<evidence type="ECO:0000313" key="3">
    <source>
        <dbReference type="Proteomes" id="UP000283269"/>
    </source>
</evidence>
<dbReference type="InParanoid" id="A0A409VQV4"/>
<evidence type="ECO:0000256" key="1">
    <source>
        <dbReference type="SAM" id="MobiDB-lite"/>
    </source>
</evidence>
<sequence length="89" mass="9608">MPSKSASPTPRLPESVGATGNHSALGPARRDTSKSTATDAEIFSFRAARKEPGLSAAWDDRISLVGQLFYVNLEGLCFTTHEQVNPARY</sequence>
<reference evidence="2 3" key="1">
    <citation type="journal article" date="2018" name="Evol. Lett.">
        <title>Horizontal gene cluster transfer increased hallucinogenic mushroom diversity.</title>
        <authorList>
            <person name="Reynolds H.T."/>
            <person name="Vijayakumar V."/>
            <person name="Gluck-Thaler E."/>
            <person name="Korotkin H.B."/>
            <person name="Matheny P.B."/>
            <person name="Slot J.C."/>
        </authorList>
    </citation>
    <scope>NUCLEOTIDE SEQUENCE [LARGE SCALE GENOMIC DNA]</scope>
    <source>
        <strain evidence="2 3">2631</strain>
    </source>
</reference>
<keyword evidence="3" id="KW-1185">Reference proteome</keyword>
<evidence type="ECO:0000313" key="2">
    <source>
        <dbReference type="EMBL" id="PPQ68634.1"/>
    </source>
</evidence>
<gene>
    <name evidence="2" type="ORF">CVT25_005544</name>
</gene>
<proteinExistence type="predicted"/>
<dbReference type="EMBL" id="NHYD01003953">
    <property type="protein sequence ID" value="PPQ68634.1"/>
    <property type="molecule type" value="Genomic_DNA"/>
</dbReference>
<dbReference type="Proteomes" id="UP000283269">
    <property type="component" value="Unassembled WGS sequence"/>
</dbReference>
<accession>A0A409VQV4</accession>
<name>A0A409VQV4_PSICY</name>